<dbReference type="PROSITE" id="PS00107">
    <property type="entry name" value="PROTEIN_KINASE_ATP"/>
    <property type="match status" value="1"/>
</dbReference>
<dbReference type="PANTHER" id="PTHR11042">
    <property type="entry name" value="EUKARYOTIC TRANSLATION INITIATION FACTOR 2-ALPHA KINASE EIF2-ALPHA KINASE -RELATED"/>
    <property type="match status" value="1"/>
</dbReference>
<dbReference type="SMART" id="SM00220">
    <property type="entry name" value="S_TKc"/>
    <property type="match status" value="1"/>
</dbReference>
<dbReference type="GO" id="GO:0005634">
    <property type="term" value="C:nucleus"/>
    <property type="evidence" value="ECO:0007669"/>
    <property type="project" value="TreeGrafter"/>
</dbReference>
<dbReference type="GO" id="GO:0005737">
    <property type="term" value="C:cytoplasm"/>
    <property type="evidence" value="ECO:0007669"/>
    <property type="project" value="TreeGrafter"/>
</dbReference>
<keyword evidence="2 6" id="KW-0547">Nucleotide-binding</keyword>
<dbReference type="PROSITE" id="PS00108">
    <property type="entry name" value="PROTEIN_KINASE_ST"/>
    <property type="match status" value="1"/>
</dbReference>
<dbReference type="InterPro" id="IPR008271">
    <property type="entry name" value="Ser/Thr_kinase_AS"/>
</dbReference>
<dbReference type="GO" id="GO:0004674">
    <property type="term" value="F:protein serine/threonine kinase activity"/>
    <property type="evidence" value="ECO:0007669"/>
    <property type="project" value="UniProtKB-KW"/>
</dbReference>
<dbReference type="PROSITE" id="PS50011">
    <property type="entry name" value="PROTEIN_KINASE_DOM"/>
    <property type="match status" value="1"/>
</dbReference>
<dbReference type="OMA" id="ANERRWY"/>
<evidence type="ECO:0000313" key="10">
    <source>
        <dbReference type="Proteomes" id="UP000887567"/>
    </source>
</evidence>
<dbReference type="RefSeq" id="XP_020892244.1">
    <property type="nucleotide sequence ID" value="XM_021036585.2"/>
</dbReference>
<dbReference type="InterPro" id="IPR050339">
    <property type="entry name" value="CC_SR_Kinase"/>
</dbReference>
<dbReference type="OrthoDB" id="5956925at2759"/>
<dbReference type="SUPFAM" id="SSF56112">
    <property type="entry name" value="Protein kinase-like (PK-like)"/>
    <property type="match status" value="1"/>
</dbReference>
<comment type="similarity">
    <text evidence="5">Belongs to the protein kinase superfamily. Ser/Thr protein kinase family. GCN2 subfamily.</text>
</comment>
<dbReference type="EnsemblMetazoa" id="XM_021036585.2">
    <property type="protein sequence ID" value="XP_020892244.1"/>
    <property type="gene ID" value="LOC110231561"/>
</dbReference>
<evidence type="ECO:0000256" key="6">
    <source>
        <dbReference type="PROSITE-ProRule" id="PRU10141"/>
    </source>
</evidence>
<dbReference type="GeneID" id="110231561"/>
<keyword evidence="10" id="KW-1185">Reference proteome</keyword>
<keyword evidence="7" id="KW-0723">Serine/threonine-protein kinase</keyword>
<protein>
    <recommendedName>
        <fullName evidence="8">Protein kinase domain-containing protein</fullName>
    </recommendedName>
</protein>
<accession>A0A913WPS5</accession>
<evidence type="ECO:0000313" key="9">
    <source>
        <dbReference type="EnsemblMetazoa" id="XP_020892244.1"/>
    </source>
</evidence>
<sequence length="321" mass="36571">MYPNADTQPTSFTLGKRNLWQETNLGEGAFGQVFKVREQGSSQLFALKNIDVSGEKIESLQSREVNMLARCTKHQHIVTLYDVKIVGSQALILMEYCSGGNLNKRLARAGITEDRKLRWMSELADAIRFLHSQDIVHRDLKPENVFLTSTDSIKLGDFGLAREYTALKQGDETASDQDYVSYMKMYFMSLKRKTPVSPATALFIAPELFNCHYKNTADVFSLGVIFYVIQTLSYEIFEGEKYFVGMVTVNGEKHGFGKALKLDRNIQLPLSGVNPRRRRELVRSMLHYNPKQRPSAEDVYRDVQDIENDTETVSLSEPNQD</sequence>
<name>A0A913WPS5_EXADI</name>
<proteinExistence type="inferred from homology"/>
<dbReference type="GO" id="GO:0005524">
    <property type="term" value="F:ATP binding"/>
    <property type="evidence" value="ECO:0007669"/>
    <property type="project" value="UniProtKB-UniRule"/>
</dbReference>
<keyword evidence="3" id="KW-0418">Kinase</keyword>
<feature type="domain" description="Protein kinase" evidence="8">
    <location>
        <begin position="19"/>
        <end position="313"/>
    </location>
</feature>
<dbReference type="Proteomes" id="UP000887567">
    <property type="component" value="Unplaced"/>
</dbReference>
<keyword evidence="4 6" id="KW-0067">ATP-binding</keyword>
<dbReference type="Pfam" id="PF00069">
    <property type="entry name" value="Pkinase"/>
    <property type="match status" value="1"/>
</dbReference>
<evidence type="ECO:0000256" key="4">
    <source>
        <dbReference type="ARBA" id="ARBA00022840"/>
    </source>
</evidence>
<evidence type="ECO:0000256" key="5">
    <source>
        <dbReference type="ARBA" id="ARBA00037982"/>
    </source>
</evidence>
<dbReference type="AlphaFoldDB" id="A0A913WPS5"/>
<organism evidence="9 10">
    <name type="scientific">Exaiptasia diaphana</name>
    <name type="common">Tropical sea anemone</name>
    <name type="synonym">Aiptasia pulchella</name>
    <dbReference type="NCBI Taxonomy" id="2652724"/>
    <lineage>
        <taxon>Eukaryota</taxon>
        <taxon>Metazoa</taxon>
        <taxon>Cnidaria</taxon>
        <taxon>Anthozoa</taxon>
        <taxon>Hexacorallia</taxon>
        <taxon>Actiniaria</taxon>
        <taxon>Aiptasiidae</taxon>
        <taxon>Exaiptasia</taxon>
    </lineage>
</organism>
<evidence type="ECO:0000256" key="3">
    <source>
        <dbReference type="ARBA" id="ARBA00022777"/>
    </source>
</evidence>
<evidence type="ECO:0000256" key="7">
    <source>
        <dbReference type="RuleBase" id="RU000304"/>
    </source>
</evidence>
<dbReference type="KEGG" id="epa:110231561"/>
<dbReference type="InterPro" id="IPR000719">
    <property type="entry name" value="Prot_kinase_dom"/>
</dbReference>
<dbReference type="Gene3D" id="1.10.510.10">
    <property type="entry name" value="Transferase(Phosphotransferase) domain 1"/>
    <property type="match status" value="1"/>
</dbReference>
<evidence type="ECO:0000256" key="2">
    <source>
        <dbReference type="ARBA" id="ARBA00022741"/>
    </source>
</evidence>
<feature type="binding site" evidence="6">
    <location>
        <position position="48"/>
    </location>
    <ligand>
        <name>ATP</name>
        <dbReference type="ChEBI" id="CHEBI:30616"/>
    </ligand>
</feature>
<dbReference type="InterPro" id="IPR017441">
    <property type="entry name" value="Protein_kinase_ATP_BS"/>
</dbReference>
<evidence type="ECO:0000256" key="1">
    <source>
        <dbReference type="ARBA" id="ARBA00022679"/>
    </source>
</evidence>
<reference evidence="9" key="1">
    <citation type="submission" date="2022-11" db="UniProtKB">
        <authorList>
            <consortium name="EnsemblMetazoa"/>
        </authorList>
    </citation>
    <scope>IDENTIFICATION</scope>
</reference>
<dbReference type="InterPro" id="IPR011009">
    <property type="entry name" value="Kinase-like_dom_sf"/>
</dbReference>
<dbReference type="CDD" id="cd00180">
    <property type="entry name" value="PKc"/>
    <property type="match status" value="1"/>
</dbReference>
<keyword evidence="1" id="KW-0808">Transferase</keyword>
<evidence type="ECO:0000259" key="8">
    <source>
        <dbReference type="PROSITE" id="PS50011"/>
    </source>
</evidence>